<sequence>MELLGMLLTLPLALVGMSFAGHHSGSDDDHAGTEEEEQAANGDLLDAARG</sequence>
<feature type="region of interest" description="Disordered" evidence="1">
    <location>
        <begin position="21"/>
        <end position="50"/>
    </location>
</feature>
<dbReference type="EMBL" id="QBKP01000003">
    <property type="protein sequence ID" value="PTX51571.1"/>
    <property type="molecule type" value="Genomic_DNA"/>
</dbReference>
<feature type="compositionally biased region" description="Basic and acidic residues" evidence="1">
    <location>
        <begin position="24"/>
        <end position="33"/>
    </location>
</feature>
<accession>A0A2T6B660</accession>
<dbReference type="AlphaFoldDB" id="A0A2T6B660"/>
<organism evidence="2 3">
    <name type="scientific">Gemmobacter caeni</name>
    <dbReference type="NCBI Taxonomy" id="589035"/>
    <lineage>
        <taxon>Bacteria</taxon>
        <taxon>Pseudomonadati</taxon>
        <taxon>Pseudomonadota</taxon>
        <taxon>Alphaproteobacteria</taxon>
        <taxon>Rhodobacterales</taxon>
        <taxon>Paracoccaceae</taxon>
        <taxon>Gemmobacter</taxon>
    </lineage>
</organism>
<evidence type="ECO:0000313" key="2">
    <source>
        <dbReference type="EMBL" id="PTX51571.1"/>
    </source>
</evidence>
<proteinExistence type="predicted"/>
<dbReference type="Proteomes" id="UP000244224">
    <property type="component" value="Unassembled WGS sequence"/>
</dbReference>
<protein>
    <submittedName>
        <fullName evidence="2">Uncharacterized protein</fullName>
    </submittedName>
</protein>
<evidence type="ECO:0000256" key="1">
    <source>
        <dbReference type="SAM" id="MobiDB-lite"/>
    </source>
</evidence>
<comment type="caution">
    <text evidence="2">The sequence shown here is derived from an EMBL/GenBank/DDBJ whole genome shotgun (WGS) entry which is preliminary data.</text>
</comment>
<dbReference type="RefSeq" id="WP_158640449.1">
    <property type="nucleotide sequence ID" value="NZ_QBKP01000003.1"/>
</dbReference>
<reference evidence="2 3" key="1">
    <citation type="submission" date="2018-04" db="EMBL/GenBank/DDBJ databases">
        <title>Genomic Encyclopedia of Archaeal and Bacterial Type Strains, Phase II (KMG-II): from individual species to whole genera.</title>
        <authorList>
            <person name="Goeker M."/>
        </authorList>
    </citation>
    <scope>NUCLEOTIDE SEQUENCE [LARGE SCALE GENOMIC DNA]</scope>
    <source>
        <strain evidence="2 3">DSM 21823</strain>
    </source>
</reference>
<name>A0A2T6B660_9RHOB</name>
<gene>
    <name evidence="2" type="ORF">C8N34_10372</name>
</gene>
<evidence type="ECO:0000313" key="3">
    <source>
        <dbReference type="Proteomes" id="UP000244224"/>
    </source>
</evidence>
<keyword evidence="3" id="KW-1185">Reference proteome</keyword>